<dbReference type="AlphaFoldDB" id="A0A7W9PHP8"/>
<dbReference type="InterPro" id="IPR015797">
    <property type="entry name" value="NUDIX_hydrolase-like_dom_sf"/>
</dbReference>
<evidence type="ECO:0000256" key="4">
    <source>
        <dbReference type="ARBA" id="ARBA00022723"/>
    </source>
</evidence>
<keyword evidence="5 8" id="KW-0378">Hydrolase</keyword>
<dbReference type="GO" id="GO:0010945">
    <property type="term" value="F:coenzyme A diphosphatase activity"/>
    <property type="evidence" value="ECO:0007669"/>
    <property type="project" value="InterPro"/>
</dbReference>
<feature type="domain" description="Nudix hydrolase" evidence="9">
    <location>
        <begin position="22"/>
        <end position="160"/>
    </location>
</feature>
<dbReference type="PROSITE" id="PS51462">
    <property type="entry name" value="NUDIX"/>
    <property type="match status" value="1"/>
</dbReference>
<dbReference type="InterPro" id="IPR020476">
    <property type="entry name" value="Nudix_hydrolase"/>
</dbReference>
<accession>A0A7W9PHP8</accession>
<comment type="cofactor">
    <cofactor evidence="2">
        <name>Mg(2+)</name>
        <dbReference type="ChEBI" id="CHEBI:18420"/>
    </cofactor>
</comment>
<keyword evidence="4" id="KW-0479">Metal-binding</keyword>
<dbReference type="PRINTS" id="PR00502">
    <property type="entry name" value="NUDIXFAMILY"/>
</dbReference>
<protein>
    <submittedName>
        <fullName evidence="10">8-oxo-dGTP pyrophosphatase MutT (NUDIX family)</fullName>
    </submittedName>
</protein>
<dbReference type="SUPFAM" id="SSF55811">
    <property type="entry name" value="Nudix"/>
    <property type="match status" value="1"/>
</dbReference>
<evidence type="ECO:0000256" key="3">
    <source>
        <dbReference type="ARBA" id="ARBA00005582"/>
    </source>
</evidence>
<dbReference type="EMBL" id="JACHIT010000002">
    <property type="protein sequence ID" value="MBB5916120.1"/>
    <property type="molecule type" value="Genomic_DNA"/>
</dbReference>
<organism evidence="10 11">
    <name type="scientific">Nocardia transvalensis</name>
    <dbReference type="NCBI Taxonomy" id="37333"/>
    <lineage>
        <taxon>Bacteria</taxon>
        <taxon>Bacillati</taxon>
        <taxon>Actinomycetota</taxon>
        <taxon>Actinomycetes</taxon>
        <taxon>Mycobacteriales</taxon>
        <taxon>Nocardiaceae</taxon>
        <taxon>Nocardia</taxon>
    </lineage>
</organism>
<evidence type="ECO:0000256" key="1">
    <source>
        <dbReference type="ARBA" id="ARBA00001936"/>
    </source>
</evidence>
<sequence>MDQRTLTDALREFRPVEIPLDGRRAAAIAIPVGVLRGEPVVCLTKRSSTLRAHPGQYAFPGGRLDSGETAVEAALRELSEELGVQLTGDDVLGRLDDFATKSGYVMSPFVVWIGDGVEAIHPNPDEVAHVYAVTLDEVDVDPIFVSDPAVEEPVVQWPFRGALVHAPTAAVLHQFREVALHARHTRVAHFGQPVFAWR</sequence>
<dbReference type="PANTHER" id="PTHR12992:SF11">
    <property type="entry name" value="MITOCHONDRIAL COENZYME A DIPHOSPHATASE NUDT8"/>
    <property type="match status" value="1"/>
</dbReference>
<comment type="caution">
    <text evidence="10">The sequence shown here is derived from an EMBL/GenBank/DDBJ whole genome shotgun (WGS) entry which is preliminary data.</text>
</comment>
<dbReference type="InterPro" id="IPR000086">
    <property type="entry name" value="NUDIX_hydrolase_dom"/>
</dbReference>
<dbReference type="Pfam" id="PF00293">
    <property type="entry name" value="NUDIX"/>
    <property type="match status" value="1"/>
</dbReference>
<dbReference type="Proteomes" id="UP000540412">
    <property type="component" value="Unassembled WGS sequence"/>
</dbReference>
<gene>
    <name evidence="10" type="ORF">BJY24_005032</name>
</gene>
<keyword evidence="6" id="KW-0460">Magnesium</keyword>
<dbReference type="PROSITE" id="PS00893">
    <property type="entry name" value="NUDIX_BOX"/>
    <property type="match status" value="1"/>
</dbReference>
<evidence type="ECO:0000256" key="6">
    <source>
        <dbReference type="ARBA" id="ARBA00022842"/>
    </source>
</evidence>
<dbReference type="Gene3D" id="3.90.79.10">
    <property type="entry name" value="Nucleoside Triphosphate Pyrophosphohydrolase"/>
    <property type="match status" value="1"/>
</dbReference>
<dbReference type="InterPro" id="IPR020084">
    <property type="entry name" value="NUDIX_hydrolase_CS"/>
</dbReference>
<name>A0A7W9PHP8_9NOCA</name>
<keyword evidence="7" id="KW-0464">Manganese</keyword>
<evidence type="ECO:0000259" key="9">
    <source>
        <dbReference type="PROSITE" id="PS51462"/>
    </source>
</evidence>
<evidence type="ECO:0000313" key="11">
    <source>
        <dbReference type="Proteomes" id="UP000540412"/>
    </source>
</evidence>
<dbReference type="RefSeq" id="WP_040752459.1">
    <property type="nucleotide sequence ID" value="NZ_JACHIT010000002.1"/>
</dbReference>
<evidence type="ECO:0000256" key="8">
    <source>
        <dbReference type="RuleBase" id="RU003476"/>
    </source>
</evidence>
<reference evidence="10 11" key="1">
    <citation type="submission" date="2020-08" db="EMBL/GenBank/DDBJ databases">
        <title>Sequencing the genomes of 1000 actinobacteria strains.</title>
        <authorList>
            <person name="Klenk H.-P."/>
        </authorList>
    </citation>
    <scope>NUCLEOTIDE SEQUENCE [LARGE SCALE GENOMIC DNA]</scope>
    <source>
        <strain evidence="10 11">DSM 43582</strain>
    </source>
</reference>
<evidence type="ECO:0000256" key="7">
    <source>
        <dbReference type="ARBA" id="ARBA00023211"/>
    </source>
</evidence>
<dbReference type="InterPro" id="IPR045121">
    <property type="entry name" value="CoAse"/>
</dbReference>
<keyword evidence="11" id="KW-1185">Reference proteome</keyword>
<dbReference type="GO" id="GO:0046872">
    <property type="term" value="F:metal ion binding"/>
    <property type="evidence" value="ECO:0007669"/>
    <property type="project" value="UniProtKB-KW"/>
</dbReference>
<comment type="cofactor">
    <cofactor evidence="1">
        <name>Mn(2+)</name>
        <dbReference type="ChEBI" id="CHEBI:29035"/>
    </cofactor>
</comment>
<proteinExistence type="inferred from homology"/>
<evidence type="ECO:0000256" key="5">
    <source>
        <dbReference type="ARBA" id="ARBA00022801"/>
    </source>
</evidence>
<evidence type="ECO:0000256" key="2">
    <source>
        <dbReference type="ARBA" id="ARBA00001946"/>
    </source>
</evidence>
<evidence type="ECO:0000313" key="10">
    <source>
        <dbReference type="EMBL" id="MBB5916120.1"/>
    </source>
</evidence>
<dbReference type="CDD" id="cd03426">
    <property type="entry name" value="NUDIX_CoAse_Nudt7"/>
    <property type="match status" value="1"/>
</dbReference>
<dbReference type="PANTHER" id="PTHR12992">
    <property type="entry name" value="NUDIX HYDROLASE"/>
    <property type="match status" value="1"/>
</dbReference>
<comment type="similarity">
    <text evidence="3 8">Belongs to the Nudix hydrolase family.</text>
</comment>